<dbReference type="SUPFAM" id="SSF56601">
    <property type="entry name" value="beta-lactamase/transpeptidase-like"/>
    <property type="match status" value="1"/>
</dbReference>
<evidence type="ECO:0000256" key="8">
    <source>
        <dbReference type="ARBA" id="ARBA00022960"/>
    </source>
</evidence>
<dbReference type="GO" id="GO:0071555">
    <property type="term" value="P:cell wall organization"/>
    <property type="evidence" value="ECO:0007669"/>
    <property type="project" value="UniProtKB-KW"/>
</dbReference>
<evidence type="ECO:0000256" key="12">
    <source>
        <dbReference type="ARBA" id="ARBA00023316"/>
    </source>
</evidence>
<dbReference type="GO" id="GO:0005886">
    <property type="term" value="C:plasma membrane"/>
    <property type="evidence" value="ECO:0007669"/>
    <property type="project" value="UniProtKB-SubCell"/>
</dbReference>
<evidence type="ECO:0000256" key="4">
    <source>
        <dbReference type="ARBA" id="ARBA00022519"/>
    </source>
</evidence>
<dbReference type="NCBIfam" id="TIGR03423">
    <property type="entry name" value="pbp2_mrdA"/>
    <property type="match status" value="1"/>
</dbReference>
<dbReference type="GO" id="GO:0006508">
    <property type="term" value="P:proteolysis"/>
    <property type="evidence" value="ECO:0007669"/>
    <property type="project" value="UniProtKB-KW"/>
</dbReference>
<evidence type="ECO:0000313" key="16">
    <source>
        <dbReference type="EMBL" id="SMG24408.1"/>
    </source>
</evidence>
<organism evidence="16 17">
    <name type="scientific">Dethiosulfovibrio salsuginis</name>
    <dbReference type="NCBI Taxonomy" id="561720"/>
    <lineage>
        <taxon>Bacteria</taxon>
        <taxon>Thermotogati</taxon>
        <taxon>Synergistota</taxon>
        <taxon>Synergistia</taxon>
        <taxon>Synergistales</taxon>
        <taxon>Dethiosulfovibrionaceae</taxon>
        <taxon>Dethiosulfovibrio</taxon>
    </lineage>
</organism>
<keyword evidence="9" id="KW-0573">Peptidoglycan synthesis</keyword>
<dbReference type="EMBL" id="FXBB01000010">
    <property type="protein sequence ID" value="SMG24408.1"/>
    <property type="molecule type" value="Genomic_DNA"/>
</dbReference>
<dbReference type="PANTHER" id="PTHR30627">
    <property type="entry name" value="PEPTIDOGLYCAN D,D-TRANSPEPTIDASE"/>
    <property type="match status" value="1"/>
</dbReference>
<dbReference type="OrthoDB" id="9770103at2"/>
<dbReference type="InterPro" id="IPR012338">
    <property type="entry name" value="Beta-lactam/transpept-like"/>
</dbReference>
<gene>
    <name evidence="16" type="ORF">SAMN06275492_11023</name>
</gene>
<evidence type="ECO:0000256" key="1">
    <source>
        <dbReference type="ARBA" id="ARBA00004167"/>
    </source>
</evidence>
<dbReference type="RefSeq" id="WP_085544316.1">
    <property type="nucleotide sequence ID" value="NZ_FXBB01000010.1"/>
</dbReference>
<protein>
    <submittedName>
        <fullName evidence="16">Penicillin-binding protein 2</fullName>
    </submittedName>
</protein>
<dbReference type="Gene3D" id="3.30.1390.30">
    <property type="entry name" value="Penicillin-binding protein 2a, domain 3"/>
    <property type="match status" value="1"/>
</dbReference>
<dbReference type="SUPFAM" id="SSF56519">
    <property type="entry name" value="Penicillin binding protein dimerisation domain"/>
    <property type="match status" value="1"/>
</dbReference>
<dbReference type="Gene3D" id="3.40.710.10">
    <property type="entry name" value="DD-peptidase/beta-lactamase superfamily"/>
    <property type="match status" value="1"/>
</dbReference>
<dbReference type="Proteomes" id="UP000193355">
    <property type="component" value="Unassembled WGS sequence"/>
</dbReference>
<evidence type="ECO:0000259" key="14">
    <source>
        <dbReference type="Pfam" id="PF00905"/>
    </source>
</evidence>
<dbReference type="AlphaFoldDB" id="A0A1X7JAB1"/>
<dbReference type="STRING" id="561720.SAMN06275492_11023"/>
<evidence type="ECO:0000256" key="9">
    <source>
        <dbReference type="ARBA" id="ARBA00022984"/>
    </source>
</evidence>
<evidence type="ECO:0000256" key="13">
    <source>
        <dbReference type="SAM" id="Phobius"/>
    </source>
</evidence>
<reference evidence="17" key="1">
    <citation type="submission" date="2017-04" db="EMBL/GenBank/DDBJ databases">
        <authorList>
            <person name="Varghese N."/>
            <person name="Submissions S."/>
        </authorList>
    </citation>
    <scope>NUCLEOTIDE SEQUENCE [LARGE SCALE GENOMIC DNA]</scope>
    <source>
        <strain evidence="17">USBA 82</strain>
    </source>
</reference>
<evidence type="ECO:0000256" key="2">
    <source>
        <dbReference type="ARBA" id="ARBA00004236"/>
    </source>
</evidence>
<keyword evidence="8" id="KW-0133">Cell shape</keyword>
<keyword evidence="6 13" id="KW-0812">Transmembrane</keyword>
<dbReference type="InterPro" id="IPR050515">
    <property type="entry name" value="Beta-lactam/transpept"/>
</dbReference>
<dbReference type="Pfam" id="PF03717">
    <property type="entry name" value="PBP_dimer"/>
    <property type="match status" value="1"/>
</dbReference>
<dbReference type="InterPro" id="IPR036138">
    <property type="entry name" value="PBP_dimer_sf"/>
</dbReference>
<keyword evidence="11 13" id="KW-0472">Membrane</keyword>
<dbReference type="Pfam" id="PF00905">
    <property type="entry name" value="Transpeptidase"/>
    <property type="match status" value="1"/>
</dbReference>
<dbReference type="InterPro" id="IPR017790">
    <property type="entry name" value="Penicillin-binding_protein_2"/>
</dbReference>
<name>A0A1X7JAB1_9BACT</name>
<evidence type="ECO:0000256" key="5">
    <source>
        <dbReference type="ARBA" id="ARBA00022670"/>
    </source>
</evidence>
<dbReference type="GO" id="GO:0009002">
    <property type="term" value="F:serine-type D-Ala-D-Ala carboxypeptidase activity"/>
    <property type="evidence" value="ECO:0007669"/>
    <property type="project" value="InterPro"/>
</dbReference>
<evidence type="ECO:0000313" key="17">
    <source>
        <dbReference type="Proteomes" id="UP000193355"/>
    </source>
</evidence>
<dbReference type="GO" id="GO:0008658">
    <property type="term" value="F:penicillin binding"/>
    <property type="evidence" value="ECO:0007669"/>
    <property type="project" value="InterPro"/>
</dbReference>
<dbReference type="GO" id="GO:0071972">
    <property type="term" value="F:peptidoglycan L,D-transpeptidase activity"/>
    <property type="evidence" value="ECO:0007669"/>
    <property type="project" value="TreeGrafter"/>
</dbReference>
<feature type="domain" description="Penicillin-binding protein dimerisation" evidence="15">
    <location>
        <begin position="55"/>
        <end position="233"/>
    </location>
</feature>
<keyword evidence="3" id="KW-1003">Cell membrane</keyword>
<evidence type="ECO:0000256" key="10">
    <source>
        <dbReference type="ARBA" id="ARBA00022989"/>
    </source>
</evidence>
<evidence type="ECO:0000256" key="6">
    <source>
        <dbReference type="ARBA" id="ARBA00022692"/>
    </source>
</evidence>
<dbReference type="Gene3D" id="3.90.1310.10">
    <property type="entry name" value="Penicillin-binding protein 2a (Domain 2)"/>
    <property type="match status" value="1"/>
</dbReference>
<evidence type="ECO:0000259" key="15">
    <source>
        <dbReference type="Pfam" id="PF03717"/>
    </source>
</evidence>
<feature type="domain" description="Penicillin-binding protein transpeptidase" evidence="14">
    <location>
        <begin position="265"/>
        <end position="572"/>
    </location>
</feature>
<keyword evidence="10 13" id="KW-1133">Transmembrane helix</keyword>
<evidence type="ECO:0000256" key="7">
    <source>
        <dbReference type="ARBA" id="ARBA00022801"/>
    </source>
</evidence>
<proteinExistence type="predicted"/>
<comment type="subcellular location">
    <subcellularLocation>
        <location evidence="2">Cell membrane</location>
    </subcellularLocation>
    <subcellularLocation>
        <location evidence="1">Membrane</location>
        <topology evidence="1">Single-pass membrane protein</topology>
    </subcellularLocation>
</comment>
<keyword evidence="7" id="KW-0378">Hydrolase</keyword>
<keyword evidence="12" id="KW-0961">Cell wall biogenesis/degradation</keyword>
<evidence type="ECO:0000256" key="3">
    <source>
        <dbReference type="ARBA" id="ARBA00022475"/>
    </source>
</evidence>
<keyword evidence="17" id="KW-1185">Reference proteome</keyword>
<keyword evidence="5" id="KW-0645">Protease</keyword>
<keyword evidence="4" id="KW-0997">Cell inner membrane</keyword>
<dbReference type="PANTHER" id="PTHR30627:SF2">
    <property type="entry name" value="PEPTIDOGLYCAN D,D-TRANSPEPTIDASE MRDA"/>
    <property type="match status" value="1"/>
</dbReference>
<dbReference type="GO" id="GO:0008360">
    <property type="term" value="P:regulation of cell shape"/>
    <property type="evidence" value="ECO:0007669"/>
    <property type="project" value="UniProtKB-KW"/>
</dbReference>
<feature type="transmembrane region" description="Helical" evidence="13">
    <location>
        <begin position="12"/>
        <end position="33"/>
    </location>
</feature>
<accession>A0A1X7JAB1</accession>
<dbReference type="InterPro" id="IPR001460">
    <property type="entry name" value="PCN-bd_Tpept"/>
</dbReference>
<dbReference type="InterPro" id="IPR005311">
    <property type="entry name" value="PBP_dimer"/>
</dbReference>
<evidence type="ECO:0000256" key="11">
    <source>
        <dbReference type="ARBA" id="ARBA00023136"/>
    </source>
</evidence>
<dbReference type="GO" id="GO:0009252">
    <property type="term" value="P:peptidoglycan biosynthetic process"/>
    <property type="evidence" value="ECO:0007669"/>
    <property type="project" value="UniProtKB-KW"/>
</dbReference>
<sequence>MFDDRSITDSRLRFLRFISAGSLVLLLAALFHFQVFQSDRYVQLAISNKLRVMRIPPVRGEIYDTNMVSLASNVLTFDIVGYPLDLKKEGVLEGFASLLGRHGIPLTEGDLEKRMKDQYVAPYRSVVLLKNLTLAQMTDLTSDGDFPSQIFHLPVWRRIYPVGSLLCHALGYVGEISDRELQSMGEGGARSRYIGGDVIGKGGVERFYEDRLQGYPGFQVIEVDARGRFVRSISSRKPVPGEDLVLTVDLGAQRLAAEVMGEKRGSIIAMEIATGEIKVLFSSPTFDVNPLSWGVAGKEWRDLINDKDKPMINRAIAGLYAPGSVYKSVIAYAALAEGAVNPRTTYFCSGSYELGNQVFRCHRSWGHGNVNVIEALRDSCDVYFYEVGQKVGIDNLIKWGKLFGIGELTGIDLPGELAGTAAGREWKEKRFGERWYKGDTVNYSIGQGFLLMTPIQILRQFGVVASGKISRPHLLKGISEEPVDVGLDPEILGIIQRGMDAVVSSGGTGRRAAIFGVSIAGKTSTVQNSHGDDHAAFAGYAPAENPKYVAIAYVEAGLHGSTAAAPLVGEILAYLVKHDGGSVTQSQPK</sequence>